<gene>
    <name evidence="2" type="ORF">BEN51_01555</name>
</gene>
<evidence type="ECO:0000313" key="3">
    <source>
        <dbReference type="Proteomes" id="UP000264883"/>
    </source>
</evidence>
<dbReference type="EMBL" id="CP016786">
    <property type="protein sequence ID" value="ASW42221.1"/>
    <property type="molecule type" value="Genomic_DNA"/>
</dbReference>
<dbReference type="RefSeq" id="WP_207652790.1">
    <property type="nucleotide sequence ID" value="NZ_CP016786.1"/>
</dbReference>
<name>A0A343J9L3_9CLOT</name>
<accession>A0A343J9L3</accession>
<organism evidence="2 3">
    <name type="scientific">Clostridium isatidis</name>
    <dbReference type="NCBI Taxonomy" id="182773"/>
    <lineage>
        <taxon>Bacteria</taxon>
        <taxon>Bacillati</taxon>
        <taxon>Bacillota</taxon>
        <taxon>Clostridia</taxon>
        <taxon>Eubacteriales</taxon>
        <taxon>Clostridiaceae</taxon>
        <taxon>Clostridium</taxon>
    </lineage>
</organism>
<reference evidence="2 3" key="1">
    <citation type="submission" date="2016-08" db="EMBL/GenBank/DDBJ databases">
        <title>Complete Genome Sequence Of The Indigo Reducing Clostridium isatidis DSM15098.</title>
        <authorList>
            <person name="Little G.T."/>
            <person name="Minton N.P."/>
        </authorList>
    </citation>
    <scope>NUCLEOTIDE SEQUENCE [LARGE SCALE GENOMIC DNA]</scope>
    <source>
        <strain evidence="2 3">DSM 15098</strain>
    </source>
</reference>
<keyword evidence="1" id="KW-0472">Membrane</keyword>
<dbReference type="KEGG" id="cia:BEN51_01555"/>
<keyword evidence="1" id="KW-1133">Transmembrane helix</keyword>
<evidence type="ECO:0000256" key="1">
    <source>
        <dbReference type="SAM" id="Phobius"/>
    </source>
</evidence>
<protein>
    <submittedName>
        <fullName evidence="2">Uncharacterized protein</fullName>
    </submittedName>
</protein>
<keyword evidence="1" id="KW-0812">Transmembrane</keyword>
<keyword evidence="3" id="KW-1185">Reference proteome</keyword>
<dbReference type="AlphaFoldDB" id="A0A343J9L3"/>
<proteinExistence type="predicted"/>
<dbReference type="Proteomes" id="UP000264883">
    <property type="component" value="Chromosome"/>
</dbReference>
<sequence length="232" mass="27267">MKKIILGISILFISIISIMLLIAVKEQRDIVARYITDEHYRYKPVEMKDEVYFPSTVDLGNENGLKEIGYLSVKNKSIVNDLLLIVGKVLVDESDKNYTHFSVIDDFAMNYTKGEYLQDKSIINYTMNKYNDFVLCNDKNDLETRITLEKDVLYMLQDEFKTIEYKADDFKNSDDRYYIYVNSPQKKLHGRTFDDPIIFMGCILVKDNKLYYGNFDNEIKGELLNKIILYIK</sequence>
<feature type="transmembrane region" description="Helical" evidence="1">
    <location>
        <begin position="6"/>
        <end position="24"/>
    </location>
</feature>
<evidence type="ECO:0000313" key="2">
    <source>
        <dbReference type="EMBL" id="ASW42221.1"/>
    </source>
</evidence>